<name>A0A1M7HBX7_9GAMM</name>
<proteinExistence type="predicted"/>
<dbReference type="STRING" id="44933.SAMN05660971_02570"/>
<protein>
    <submittedName>
        <fullName evidence="1">Uncharacterized protein</fullName>
    </submittedName>
</protein>
<dbReference type="EMBL" id="FRCA01000006">
    <property type="protein sequence ID" value="SHM25939.1"/>
    <property type="molecule type" value="Genomic_DNA"/>
</dbReference>
<organism evidence="1 2">
    <name type="scientific">Halomonas cupida</name>
    <dbReference type="NCBI Taxonomy" id="44933"/>
    <lineage>
        <taxon>Bacteria</taxon>
        <taxon>Pseudomonadati</taxon>
        <taxon>Pseudomonadota</taxon>
        <taxon>Gammaproteobacteria</taxon>
        <taxon>Oceanospirillales</taxon>
        <taxon>Halomonadaceae</taxon>
        <taxon>Halomonas</taxon>
    </lineage>
</organism>
<accession>A0A1M7HBX7</accession>
<gene>
    <name evidence="1" type="ORF">SAMN05660971_02570</name>
</gene>
<evidence type="ECO:0000313" key="1">
    <source>
        <dbReference type="EMBL" id="SHM25939.1"/>
    </source>
</evidence>
<evidence type="ECO:0000313" key="2">
    <source>
        <dbReference type="Proteomes" id="UP000184123"/>
    </source>
</evidence>
<dbReference type="Proteomes" id="UP000184123">
    <property type="component" value="Unassembled WGS sequence"/>
</dbReference>
<dbReference type="AlphaFoldDB" id="A0A1M7HBX7"/>
<reference evidence="1 2" key="1">
    <citation type="submission" date="2016-11" db="EMBL/GenBank/DDBJ databases">
        <authorList>
            <person name="Jaros S."/>
            <person name="Januszkiewicz K."/>
            <person name="Wedrychowicz H."/>
        </authorList>
    </citation>
    <scope>NUCLEOTIDE SEQUENCE [LARGE SCALE GENOMIC DNA]</scope>
    <source>
        <strain evidence="1 2">DSM 4740</strain>
    </source>
</reference>
<sequence>MKRSSFHPEDTRIRLHPLRFPFSRCEKTGSKKGPAEPARIRRELKGLKNGSIDRLVSPLNHLPVARRPEAVSTPALPGTGSSIPGWRTILPRSLRRRSAASVNVQAMCTPAFIELGGGIRARASMLLSIPVRATTAGTVSSQPCVAHRAEQTLGQLENTQGSEVPSWPGR</sequence>